<dbReference type="OrthoDB" id="3133286at2759"/>
<sequence length="375" mass="41482">MPVSKQTLKAKVRTKASQVLFPLLETLNVRAALIGSAGLALIYPGHRATQELVVAVDHDDPTLRFPKLVSMIRAKDPSHFSSPSMKKETMTFQAKEVPEIGTKPCTIQFMFVKGMFGFSIDLTRSIVVQTFPVMPVPWVFLVLLEQWAKGGKKSRGAGKKITKDIIRALKVICAGCQDWAEFDIALAFFPCAKDRLSMLEAVDHVGTRTQMESIRRNTSISSLGLSGDIPRGSTPSATLHKIPETQSLLPQQPPALSSVPCIPPPSAGAPRVVNEVEGLPVVPVLVLLLHKLQGWEDYLKCPEMHKFRQHMVDVEDIKHLLGSVGEMPVKMFRPWSERELLGEGFVDASKARVKRFCVTFPETAVHWKGLGFELA</sequence>
<name>A0A5C3KL82_COPMA</name>
<evidence type="ECO:0000313" key="2">
    <source>
        <dbReference type="Proteomes" id="UP000307440"/>
    </source>
</evidence>
<protein>
    <submittedName>
        <fullName evidence="1">Uncharacterized protein</fullName>
    </submittedName>
</protein>
<keyword evidence="2" id="KW-1185">Reference proteome</keyword>
<dbReference type="AlphaFoldDB" id="A0A5C3KL82"/>
<proteinExistence type="predicted"/>
<accession>A0A5C3KL82</accession>
<dbReference type="EMBL" id="ML210280">
    <property type="protein sequence ID" value="TFK21030.1"/>
    <property type="molecule type" value="Genomic_DNA"/>
</dbReference>
<reference evidence="1 2" key="1">
    <citation type="journal article" date="2019" name="Nat. Ecol. Evol.">
        <title>Megaphylogeny resolves global patterns of mushroom evolution.</title>
        <authorList>
            <person name="Varga T."/>
            <person name="Krizsan K."/>
            <person name="Foldi C."/>
            <person name="Dima B."/>
            <person name="Sanchez-Garcia M."/>
            <person name="Sanchez-Ramirez S."/>
            <person name="Szollosi G.J."/>
            <person name="Szarkandi J.G."/>
            <person name="Papp V."/>
            <person name="Albert L."/>
            <person name="Andreopoulos W."/>
            <person name="Angelini C."/>
            <person name="Antonin V."/>
            <person name="Barry K.W."/>
            <person name="Bougher N.L."/>
            <person name="Buchanan P."/>
            <person name="Buyck B."/>
            <person name="Bense V."/>
            <person name="Catcheside P."/>
            <person name="Chovatia M."/>
            <person name="Cooper J."/>
            <person name="Damon W."/>
            <person name="Desjardin D."/>
            <person name="Finy P."/>
            <person name="Geml J."/>
            <person name="Haridas S."/>
            <person name="Hughes K."/>
            <person name="Justo A."/>
            <person name="Karasinski D."/>
            <person name="Kautmanova I."/>
            <person name="Kiss B."/>
            <person name="Kocsube S."/>
            <person name="Kotiranta H."/>
            <person name="LaButti K.M."/>
            <person name="Lechner B.E."/>
            <person name="Liimatainen K."/>
            <person name="Lipzen A."/>
            <person name="Lukacs Z."/>
            <person name="Mihaltcheva S."/>
            <person name="Morgado L.N."/>
            <person name="Niskanen T."/>
            <person name="Noordeloos M.E."/>
            <person name="Ohm R.A."/>
            <person name="Ortiz-Santana B."/>
            <person name="Ovrebo C."/>
            <person name="Racz N."/>
            <person name="Riley R."/>
            <person name="Savchenko A."/>
            <person name="Shiryaev A."/>
            <person name="Soop K."/>
            <person name="Spirin V."/>
            <person name="Szebenyi C."/>
            <person name="Tomsovsky M."/>
            <person name="Tulloss R.E."/>
            <person name="Uehling J."/>
            <person name="Grigoriev I.V."/>
            <person name="Vagvolgyi C."/>
            <person name="Papp T."/>
            <person name="Martin F.M."/>
            <person name="Miettinen O."/>
            <person name="Hibbett D.S."/>
            <person name="Nagy L.G."/>
        </authorList>
    </citation>
    <scope>NUCLEOTIDE SEQUENCE [LARGE SCALE GENOMIC DNA]</scope>
    <source>
        <strain evidence="1 2">CBS 121175</strain>
    </source>
</reference>
<dbReference type="Proteomes" id="UP000307440">
    <property type="component" value="Unassembled WGS sequence"/>
</dbReference>
<organism evidence="1 2">
    <name type="scientific">Coprinopsis marcescibilis</name>
    <name type="common">Agaric fungus</name>
    <name type="synonym">Psathyrella marcescibilis</name>
    <dbReference type="NCBI Taxonomy" id="230819"/>
    <lineage>
        <taxon>Eukaryota</taxon>
        <taxon>Fungi</taxon>
        <taxon>Dikarya</taxon>
        <taxon>Basidiomycota</taxon>
        <taxon>Agaricomycotina</taxon>
        <taxon>Agaricomycetes</taxon>
        <taxon>Agaricomycetidae</taxon>
        <taxon>Agaricales</taxon>
        <taxon>Agaricineae</taxon>
        <taxon>Psathyrellaceae</taxon>
        <taxon>Coprinopsis</taxon>
    </lineage>
</organism>
<evidence type="ECO:0000313" key="1">
    <source>
        <dbReference type="EMBL" id="TFK21030.1"/>
    </source>
</evidence>
<gene>
    <name evidence="1" type="ORF">FA15DRAFT_658624</name>
</gene>